<dbReference type="InterPro" id="IPR021363">
    <property type="entry name" value="DUF2835"/>
</dbReference>
<evidence type="ECO:0000313" key="1">
    <source>
        <dbReference type="EMBL" id="MBB1485327.1"/>
    </source>
</evidence>
<dbReference type="Pfam" id="PF11197">
    <property type="entry name" value="DUF2835"/>
    <property type="match status" value="1"/>
</dbReference>
<dbReference type="Proteomes" id="UP000565262">
    <property type="component" value="Unassembled WGS sequence"/>
</dbReference>
<sequence length="72" mass="8225">MSEVIISVSLSAEKYLEYYRGYASGVIAYDSWGRRIQIPANILRPFVTSQGVHGRFRVRFGPGNKFQSIERV</sequence>
<name>A0A839ILG4_9GAMM</name>
<organism evidence="1 2">
    <name type="scientific">Oceanospirillum sediminis</name>
    <dbReference type="NCBI Taxonomy" id="2760088"/>
    <lineage>
        <taxon>Bacteria</taxon>
        <taxon>Pseudomonadati</taxon>
        <taxon>Pseudomonadota</taxon>
        <taxon>Gammaproteobacteria</taxon>
        <taxon>Oceanospirillales</taxon>
        <taxon>Oceanospirillaceae</taxon>
        <taxon>Oceanospirillum</taxon>
    </lineage>
</organism>
<dbReference type="RefSeq" id="WP_182807119.1">
    <property type="nucleotide sequence ID" value="NZ_JACJFM010000002.1"/>
</dbReference>
<comment type="caution">
    <text evidence="1">The sequence shown here is derived from an EMBL/GenBank/DDBJ whole genome shotgun (WGS) entry which is preliminary data.</text>
</comment>
<proteinExistence type="predicted"/>
<dbReference type="AlphaFoldDB" id="A0A839ILG4"/>
<reference evidence="1 2" key="1">
    <citation type="submission" date="2020-08" db="EMBL/GenBank/DDBJ databases">
        <title>Oceanospirillum sp. nov. isolated from marine sediment.</title>
        <authorList>
            <person name="Ji X."/>
        </authorList>
    </citation>
    <scope>NUCLEOTIDE SEQUENCE [LARGE SCALE GENOMIC DNA]</scope>
    <source>
        <strain evidence="1 2">D5</strain>
    </source>
</reference>
<gene>
    <name evidence="1" type="ORF">H4O21_01680</name>
</gene>
<accession>A0A839ILG4</accession>
<evidence type="ECO:0000313" key="2">
    <source>
        <dbReference type="Proteomes" id="UP000565262"/>
    </source>
</evidence>
<dbReference type="EMBL" id="JACJFM010000002">
    <property type="protein sequence ID" value="MBB1485327.1"/>
    <property type="molecule type" value="Genomic_DNA"/>
</dbReference>
<keyword evidence="2" id="KW-1185">Reference proteome</keyword>
<protein>
    <submittedName>
        <fullName evidence="1">DUF2835 domain-containing protein</fullName>
    </submittedName>
</protein>